<dbReference type="GO" id="GO:0016740">
    <property type="term" value="F:transferase activity"/>
    <property type="evidence" value="ECO:0007669"/>
    <property type="project" value="UniProtKB-KW"/>
</dbReference>
<evidence type="ECO:0000256" key="6">
    <source>
        <dbReference type="ARBA" id="ARBA00022655"/>
    </source>
</evidence>
<accession>A0A6A5VXY0</accession>
<dbReference type="FunFam" id="3.30.1300.10:FF:000002">
    <property type="entry name" value="Pantoate--beta-alanine ligase"/>
    <property type="match status" value="1"/>
</dbReference>
<dbReference type="AlphaFoldDB" id="A0A6A5VXY0"/>
<evidence type="ECO:0000256" key="4">
    <source>
        <dbReference type="ARBA" id="ARBA00015647"/>
    </source>
</evidence>
<dbReference type="NCBIfam" id="TIGR00018">
    <property type="entry name" value="panC"/>
    <property type="match status" value="1"/>
</dbReference>
<dbReference type="SUPFAM" id="SSF52374">
    <property type="entry name" value="Nucleotidylyl transferase"/>
    <property type="match status" value="1"/>
</dbReference>
<dbReference type="CDD" id="cd00560">
    <property type="entry name" value="PanC"/>
    <property type="match status" value="1"/>
</dbReference>
<dbReference type="Gene3D" id="3.40.50.620">
    <property type="entry name" value="HUPs"/>
    <property type="match status" value="1"/>
</dbReference>
<evidence type="ECO:0000256" key="7">
    <source>
        <dbReference type="ARBA" id="ARBA00022741"/>
    </source>
</evidence>
<dbReference type="HAMAP" id="MF_00158">
    <property type="entry name" value="PanC"/>
    <property type="match status" value="1"/>
</dbReference>
<comment type="catalytic activity">
    <reaction evidence="11">
        <text>(R)-pantoate + beta-alanine + ATP = (R)-pantothenate + AMP + diphosphate + H(+)</text>
        <dbReference type="Rhea" id="RHEA:10912"/>
        <dbReference type="ChEBI" id="CHEBI:15378"/>
        <dbReference type="ChEBI" id="CHEBI:15980"/>
        <dbReference type="ChEBI" id="CHEBI:29032"/>
        <dbReference type="ChEBI" id="CHEBI:30616"/>
        <dbReference type="ChEBI" id="CHEBI:33019"/>
        <dbReference type="ChEBI" id="CHEBI:57966"/>
        <dbReference type="ChEBI" id="CHEBI:456215"/>
        <dbReference type="EC" id="6.3.2.1"/>
    </reaction>
</comment>
<dbReference type="Proteomes" id="UP000799779">
    <property type="component" value="Unassembled WGS sequence"/>
</dbReference>
<keyword evidence="8" id="KW-0067">ATP-binding</keyword>
<dbReference type="InterPro" id="IPR014729">
    <property type="entry name" value="Rossmann-like_a/b/a_fold"/>
</dbReference>
<evidence type="ECO:0000256" key="5">
    <source>
        <dbReference type="ARBA" id="ARBA00022598"/>
    </source>
</evidence>
<name>A0A6A5VXY0_9PLEO</name>
<keyword evidence="5" id="KW-0436">Ligase</keyword>
<evidence type="ECO:0000256" key="3">
    <source>
        <dbReference type="ARBA" id="ARBA00012219"/>
    </source>
</evidence>
<dbReference type="FunFam" id="3.40.50.620:FF:000013">
    <property type="entry name" value="Pantothenate synthetase"/>
    <property type="match status" value="1"/>
</dbReference>
<comment type="pathway">
    <text evidence="1">Cofactor biosynthesis; (R)-pantothenate biosynthesis; (R)-pantothenate from (R)-pantoate and beta-alanine: step 1/1.</text>
</comment>
<dbReference type="PANTHER" id="PTHR21299">
    <property type="entry name" value="CYTIDYLATE KINASE/PANTOATE-BETA-ALANINE LIGASE"/>
    <property type="match status" value="1"/>
</dbReference>
<sequence length="384" mass="42954">MAAVRPSTLLFLRRCPYTGPPFSYTRAFAYKPRRHLTTTPPRYDSSSFSPHTHTFHDVAPLRQFRRDLLIHNRTVGLVPTMGALHEGHLSLVREAAAENTDVFVSVYVNPTQFGLNEDLASYPKTWEADMRMLIALDWELASVGAGRITAVFAPSTKTMYPTIPPDSAIPGAGSFVEMRPLGQLLEGASRPVFFRGVATVCMKLFNICTPDRVYFGQKDIQQTVVIKRLVKDFHLNTEVRIGPTQREDDGLAMSSRNVYLGTRRRNTGIVLRESLLKAEAQYLSGKRKRGDILWPANAYADRVQHEQDSLDAHSRARFEVDYISLADPETMEEIDEVDESRGAILSGAVKMLPVEDAREDEELGVGGGKIPVRLIDNIVLEPIV</sequence>
<dbReference type="UniPathway" id="UPA00028">
    <property type="reaction ID" value="UER00005"/>
</dbReference>
<dbReference type="EMBL" id="ML977660">
    <property type="protein sequence ID" value="KAF1994413.1"/>
    <property type="molecule type" value="Genomic_DNA"/>
</dbReference>
<keyword evidence="13" id="KW-1185">Reference proteome</keyword>
<dbReference type="PANTHER" id="PTHR21299:SF1">
    <property type="entry name" value="PANTOATE--BETA-ALANINE LIGASE"/>
    <property type="match status" value="1"/>
</dbReference>
<evidence type="ECO:0000256" key="11">
    <source>
        <dbReference type="ARBA" id="ARBA00048258"/>
    </source>
</evidence>
<protein>
    <recommendedName>
        <fullName evidence="4">Pantoate--beta-alanine ligase</fullName>
        <ecNumber evidence="3">6.3.2.1</ecNumber>
    </recommendedName>
    <alternativeName>
        <fullName evidence="10">Pantoate-activating enzyme</fullName>
    </alternativeName>
    <alternativeName>
        <fullName evidence="9">Pantothenate synthetase</fullName>
    </alternativeName>
</protein>
<organism evidence="12 13">
    <name type="scientific">Amniculicola lignicola CBS 123094</name>
    <dbReference type="NCBI Taxonomy" id="1392246"/>
    <lineage>
        <taxon>Eukaryota</taxon>
        <taxon>Fungi</taxon>
        <taxon>Dikarya</taxon>
        <taxon>Ascomycota</taxon>
        <taxon>Pezizomycotina</taxon>
        <taxon>Dothideomycetes</taxon>
        <taxon>Pleosporomycetidae</taxon>
        <taxon>Pleosporales</taxon>
        <taxon>Amniculicolaceae</taxon>
        <taxon>Amniculicola</taxon>
    </lineage>
</organism>
<keyword evidence="6" id="KW-0566">Pantothenate biosynthesis</keyword>
<dbReference type="EC" id="6.3.2.1" evidence="3"/>
<proteinExistence type="inferred from homology"/>
<evidence type="ECO:0000256" key="1">
    <source>
        <dbReference type="ARBA" id="ARBA00004990"/>
    </source>
</evidence>
<dbReference type="OrthoDB" id="2020436at2759"/>
<evidence type="ECO:0000313" key="12">
    <source>
        <dbReference type="EMBL" id="KAF1994413.1"/>
    </source>
</evidence>
<keyword evidence="12" id="KW-0808">Transferase</keyword>
<reference evidence="12" key="1">
    <citation type="journal article" date="2020" name="Stud. Mycol.">
        <title>101 Dothideomycetes genomes: a test case for predicting lifestyles and emergence of pathogens.</title>
        <authorList>
            <person name="Haridas S."/>
            <person name="Albert R."/>
            <person name="Binder M."/>
            <person name="Bloem J."/>
            <person name="Labutti K."/>
            <person name="Salamov A."/>
            <person name="Andreopoulos B."/>
            <person name="Baker S."/>
            <person name="Barry K."/>
            <person name="Bills G."/>
            <person name="Bluhm B."/>
            <person name="Cannon C."/>
            <person name="Castanera R."/>
            <person name="Culley D."/>
            <person name="Daum C."/>
            <person name="Ezra D."/>
            <person name="Gonzalez J."/>
            <person name="Henrissat B."/>
            <person name="Kuo A."/>
            <person name="Liang C."/>
            <person name="Lipzen A."/>
            <person name="Lutzoni F."/>
            <person name="Magnuson J."/>
            <person name="Mondo S."/>
            <person name="Nolan M."/>
            <person name="Ohm R."/>
            <person name="Pangilinan J."/>
            <person name="Park H.-J."/>
            <person name="Ramirez L."/>
            <person name="Alfaro M."/>
            <person name="Sun H."/>
            <person name="Tritt A."/>
            <person name="Yoshinaga Y."/>
            <person name="Zwiers L.-H."/>
            <person name="Turgeon B."/>
            <person name="Goodwin S."/>
            <person name="Spatafora J."/>
            <person name="Crous P."/>
            <person name="Grigoriev I."/>
        </authorList>
    </citation>
    <scope>NUCLEOTIDE SEQUENCE</scope>
    <source>
        <strain evidence="12">CBS 123094</strain>
    </source>
</reference>
<comment type="similarity">
    <text evidence="2">Belongs to the pantothenate synthetase family.</text>
</comment>
<dbReference type="GO" id="GO:0015940">
    <property type="term" value="P:pantothenate biosynthetic process"/>
    <property type="evidence" value="ECO:0007669"/>
    <property type="project" value="UniProtKB-UniPathway"/>
</dbReference>
<dbReference type="InterPro" id="IPR042176">
    <property type="entry name" value="Pantoate_ligase_C"/>
</dbReference>
<dbReference type="GO" id="GO:0004592">
    <property type="term" value="F:pantoate-beta-alanine ligase activity"/>
    <property type="evidence" value="ECO:0007669"/>
    <property type="project" value="UniProtKB-EC"/>
</dbReference>
<dbReference type="Pfam" id="PF02569">
    <property type="entry name" value="Pantoate_ligase"/>
    <property type="match status" value="1"/>
</dbReference>
<dbReference type="Gene3D" id="3.30.1300.10">
    <property type="entry name" value="Pantoate-beta-alanine ligase, C-terminal domain"/>
    <property type="match status" value="1"/>
</dbReference>
<dbReference type="InterPro" id="IPR003721">
    <property type="entry name" value="Pantoate_ligase"/>
</dbReference>
<dbReference type="GO" id="GO:0005524">
    <property type="term" value="F:ATP binding"/>
    <property type="evidence" value="ECO:0007669"/>
    <property type="project" value="UniProtKB-KW"/>
</dbReference>
<gene>
    <name evidence="12" type="ORF">P154DRAFT_475955</name>
</gene>
<evidence type="ECO:0000256" key="2">
    <source>
        <dbReference type="ARBA" id="ARBA00009256"/>
    </source>
</evidence>
<evidence type="ECO:0000256" key="9">
    <source>
        <dbReference type="ARBA" id="ARBA00029902"/>
    </source>
</evidence>
<evidence type="ECO:0000313" key="13">
    <source>
        <dbReference type="Proteomes" id="UP000799779"/>
    </source>
</evidence>
<keyword evidence="7" id="KW-0547">Nucleotide-binding</keyword>
<evidence type="ECO:0000256" key="8">
    <source>
        <dbReference type="ARBA" id="ARBA00022840"/>
    </source>
</evidence>
<evidence type="ECO:0000256" key="10">
    <source>
        <dbReference type="ARBA" id="ARBA00032806"/>
    </source>
</evidence>